<dbReference type="InterPro" id="IPR009706">
    <property type="entry name" value="DUF1287"/>
</dbReference>
<comment type="caution">
    <text evidence="1">The sequence shown here is derived from an EMBL/GenBank/DDBJ whole genome shotgun (WGS) entry which is preliminary data.</text>
</comment>
<protein>
    <submittedName>
        <fullName evidence="1">Conserved protein</fullName>
    </submittedName>
</protein>
<keyword evidence="2" id="KW-1185">Reference proteome</keyword>
<reference evidence="1 2" key="1">
    <citation type="submission" date="2014-07" db="EMBL/GenBank/DDBJ databases">
        <title>Tepidicaulis marinum gen. nov., sp. nov., a novel marine bacterium denitrifying nitrate to nitrous oxide strictly under microaerobic conditions.</title>
        <authorList>
            <person name="Takeuchi M."/>
            <person name="Yamagishi T."/>
            <person name="Kamagata Y."/>
            <person name="Oshima K."/>
            <person name="Hattori M."/>
            <person name="Katayama T."/>
            <person name="Hanada S."/>
            <person name="Tamaki H."/>
            <person name="Marumo K."/>
            <person name="Maeda H."/>
            <person name="Nedachi M."/>
            <person name="Iwasaki W."/>
            <person name="Suwa Y."/>
            <person name="Sakata S."/>
        </authorList>
    </citation>
    <scope>NUCLEOTIDE SEQUENCE [LARGE SCALE GENOMIC DNA]</scope>
    <source>
        <strain evidence="1 2">MA2</strain>
    </source>
</reference>
<evidence type="ECO:0000313" key="2">
    <source>
        <dbReference type="Proteomes" id="UP000028702"/>
    </source>
</evidence>
<dbReference type="Proteomes" id="UP000028702">
    <property type="component" value="Unassembled WGS sequence"/>
</dbReference>
<dbReference type="Pfam" id="PF06940">
    <property type="entry name" value="DUF1287"/>
    <property type="match status" value="1"/>
</dbReference>
<dbReference type="EMBL" id="BBIO01000005">
    <property type="protein sequence ID" value="GAK44851.1"/>
    <property type="molecule type" value="Genomic_DNA"/>
</dbReference>
<gene>
    <name evidence="1" type="ORF">M2A_1350</name>
</gene>
<evidence type="ECO:0000313" key="1">
    <source>
        <dbReference type="EMBL" id="GAK44851.1"/>
    </source>
</evidence>
<proteinExistence type="predicted"/>
<accession>A0A081B9Y3</accession>
<name>A0A081B9Y3_9HYPH</name>
<dbReference type="AlphaFoldDB" id="A0A081B9Y3"/>
<sequence>MPGCAGSSEAGEARGAALDTVLGEDLPEPARQLIIAAEAQIGLTRRYDPSYVRLDYPGGDVPLERGVCTDVVIRAYRAGLGLDLQELVHEDMRAAFADYPPHWGLKKPDPNIDHRRVPNLAAFFARQGAEVKDGSYRPGDLVTQNVFGRPHIVVVSAKTSPLTGRRRVIHNMGRGTEYGDWLGLFPETGHFRFRTLAA</sequence>
<dbReference type="eggNOG" id="COG3738">
    <property type="taxonomic scope" value="Bacteria"/>
</dbReference>
<organism evidence="1 2">
    <name type="scientific">Tepidicaulis marinus</name>
    <dbReference type="NCBI Taxonomy" id="1333998"/>
    <lineage>
        <taxon>Bacteria</taxon>
        <taxon>Pseudomonadati</taxon>
        <taxon>Pseudomonadota</taxon>
        <taxon>Alphaproteobacteria</taxon>
        <taxon>Hyphomicrobiales</taxon>
        <taxon>Parvibaculaceae</taxon>
        <taxon>Tepidicaulis</taxon>
    </lineage>
</organism>